<gene>
    <name evidence="8" type="primary">yhhJ</name>
    <name evidence="8" type="ORF">PPTS312_03150</name>
</gene>
<evidence type="ECO:0000256" key="3">
    <source>
        <dbReference type="ARBA" id="ARBA00022448"/>
    </source>
</evidence>
<evidence type="ECO:0000256" key="1">
    <source>
        <dbReference type="ARBA" id="ARBA00004651"/>
    </source>
</evidence>
<reference evidence="8 9" key="1">
    <citation type="submission" date="2020-01" db="EMBL/GenBank/DDBJ databases">
        <title>Complete Genome Sequence of Pseudomonas putida Strain TS312, Harboring the HdtS type N-acyl-homoserine Lactone Synthase, Isolated from a Paper Mill.</title>
        <authorList>
            <person name="Hosoe A."/>
            <person name="Suenaga T."/>
            <person name="Sugi T."/>
            <person name="Izumi T."/>
            <person name="Nagai N."/>
            <person name="Terada A."/>
        </authorList>
    </citation>
    <scope>NUCLEOTIDE SEQUENCE [LARGE SCALE GENOMIC DNA]</scope>
    <source>
        <strain evidence="8 9">TS312</strain>
    </source>
</reference>
<name>A0A0P7CCK0_PSEPU</name>
<comment type="similarity">
    <text evidence="2">Belongs to the ABC-2 integral membrane protein family.</text>
</comment>
<keyword evidence="4" id="KW-1003">Cell membrane</keyword>
<comment type="subcellular location">
    <subcellularLocation>
        <location evidence="1">Cell membrane</location>
        <topology evidence="1">Multi-pass membrane protein</topology>
    </subcellularLocation>
</comment>
<dbReference type="GO" id="GO:0140359">
    <property type="term" value="F:ABC-type transporter activity"/>
    <property type="evidence" value="ECO:0007669"/>
    <property type="project" value="InterPro"/>
</dbReference>
<evidence type="ECO:0000256" key="4">
    <source>
        <dbReference type="ARBA" id="ARBA00022475"/>
    </source>
</evidence>
<dbReference type="GO" id="GO:0005886">
    <property type="term" value="C:plasma membrane"/>
    <property type="evidence" value="ECO:0007669"/>
    <property type="project" value="UniProtKB-SubCell"/>
</dbReference>
<proteinExistence type="inferred from homology"/>
<keyword evidence="7" id="KW-0472">Membrane</keyword>
<dbReference type="InterPro" id="IPR047817">
    <property type="entry name" value="ABC2_TM_bact-type"/>
</dbReference>
<dbReference type="InterPro" id="IPR013525">
    <property type="entry name" value="ABC2_TM"/>
</dbReference>
<dbReference type="InterPro" id="IPR051449">
    <property type="entry name" value="ABC-2_transporter_component"/>
</dbReference>
<dbReference type="PROSITE" id="PS51012">
    <property type="entry name" value="ABC_TM2"/>
    <property type="match status" value="1"/>
</dbReference>
<dbReference type="PANTHER" id="PTHR30294">
    <property type="entry name" value="MEMBRANE COMPONENT OF ABC TRANSPORTER YHHJ-RELATED"/>
    <property type="match status" value="1"/>
</dbReference>
<dbReference type="Gene3D" id="3.40.1710.10">
    <property type="entry name" value="abc type-2 transporter like domain"/>
    <property type="match status" value="1"/>
</dbReference>
<dbReference type="Pfam" id="PF12698">
    <property type="entry name" value="ABC2_membrane_3"/>
    <property type="match status" value="1"/>
</dbReference>
<evidence type="ECO:0000313" key="8">
    <source>
        <dbReference type="EMBL" id="BBU42400.1"/>
    </source>
</evidence>
<dbReference type="AlphaFoldDB" id="A0A0P7CCK0"/>
<accession>A0A0P7CCK0</accession>
<evidence type="ECO:0000256" key="2">
    <source>
        <dbReference type="ARBA" id="ARBA00007783"/>
    </source>
</evidence>
<dbReference type="PANTHER" id="PTHR30294:SF47">
    <property type="entry name" value="INNER MEMBRANE TRANSPORT PERMEASE YHHJ"/>
    <property type="match status" value="1"/>
</dbReference>
<dbReference type="RefSeq" id="WP_019096508.1">
    <property type="nucleotide sequence ID" value="NZ_AP022324.1"/>
</dbReference>
<dbReference type="EMBL" id="AP022324">
    <property type="protein sequence ID" value="BBU42400.1"/>
    <property type="molecule type" value="Genomic_DNA"/>
</dbReference>
<evidence type="ECO:0000313" key="9">
    <source>
        <dbReference type="Proteomes" id="UP000464661"/>
    </source>
</evidence>
<evidence type="ECO:0000256" key="7">
    <source>
        <dbReference type="ARBA" id="ARBA00023136"/>
    </source>
</evidence>
<keyword evidence="6" id="KW-1133">Transmembrane helix</keyword>
<keyword evidence="5" id="KW-0812">Transmembrane</keyword>
<dbReference type="Proteomes" id="UP000464661">
    <property type="component" value="Chromosome"/>
</dbReference>
<evidence type="ECO:0000256" key="5">
    <source>
        <dbReference type="ARBA" id="ARBA00022692"/>
    </source>
</evidence>
<dbReference type="OrthoDB" id="9808686at2"/>
<protein>
    <submittedName>
        <fullName evidence="8">Membrane protein</fullName>
    </submittedName>
</protein>
<sequence length="370" mass="39883">MSRLNHTLRLGLKELTSLRHDSVLLLFLLYAFSVAIYMPAAGSVIGVHNASVAVVDEDHSLLSRKLSEALQPPEFQPAVPLAPEHLDQAMDSGQYTFVINVPVNFQSDLLAGRSPELQINVDATAMSQAFMGAGYIGRIFERELLDYSQRGNVQSPVLINPKALFNPNLEGGWFLAVIQIVNNITILAIILTGTALLREREHGTLDHLLVLPLTALEIMLAKIGSNALVVVICTWISLVVVVKGALGVPLSGSMGLFLAVTALYLFASTALGIFLATLARSTPQFGLLAIPVIIPMLLLSGGSTPLDSMPQWLQWVMQGSPSTHFVSLGAAILFRDAGWAVVWPDILALGLIGLVFFSVALARFRRSLAS</sequence>
<evidence type="ECO:0000256" key="6">
    <source>
        <dbReference type="ARBA" id="ARBA00022989"/>
    </source>
</evidence>
<keyword evidence="3" id="KW-0813">Transport</keyword>
<organism evidence="8 9">
    <name type="scientific">Pseudomonas putida</name>
    <name type="common">Arthrobacter siderocapsulatus</name>
    <dbReference type="NCBI Taxonomy" id="303"/>
    <lineage>
        <taxon>Bacteria</taxon>
        <taxon>Pseudomonadati</taxon>
        <taxon>Pseudomonadota</taxon>
        <taxon>Gammaproteobacteria</taxon>
        <taxon>Pseudomonadales</taxon>
        <taxon>Pseudomonadaceae</taxon>
        <taxon>Pseudomonas</taxon>
    </lineage>
</organism>